<feature type="chain" id="PRO_5025339632" evidence="3">
    <location>
        <begin position="20"/>
        <end position="297"/>
    </location>
</feature>
<keyword evidence="5" id="KW-1185">Reference proteome</keyword>
<keyword evidence="2" id="KW-1133">Transmembrane helix</keyword>
<gene>
    <name evidence="4" type="ORF">BU16DRAFT_512224</name>
</gene>
<dbReference type="OrthoDB" id="5429634at2759"/>
<sequence length="297" mass="33548">MALLFICSLAMLMGSIVVAYMAGSSFSYQKANCKTRYDRMYETYCNESDTTRLAQVSGGWGGFNSSLQAASLPPDKLSSELLSFCISNGAQFVYSLLYLMLIYNITLICQEKDWGDLETRRRHLRCTIVTGEAFREDYLLQLPKYVLFPIMGYSVLTHWMIGEALQTQESVWRDTKGDHPIEHSQYIIVYAAYPLWAATVLILFMTGLCWWAFTYRREGFIPQMFGSLRACCAATSELDDFTPDGIQWGDLGAGEKFRHAGLSAEPVGKIHPNELYAGRGEHSKQTSGPVRRLVHDD</sequence>
<dbReference type="Proteomes" id="UP000799750">
    <property type="component" value="Unassembled WGS sequence"/>
</dbReference>
<feature type="transmembrane region" description="Helical" evidence="2">
    <location>
        <begin position="81"/>
        <end position="103"/>
    </location>
</feature>
<evidence type="ECO:0000256" key="3">
    <source>
        <dbReference type="SAM" id="SignalP"/>
    </source>
</evidence>
<name>A0A6A6QPF5_9PEZI</name>
<protein>
    <submittedName>
        <fullName evidence="4">Uncharacterized protein</fullName>
    </submittedName>
</protein>
<keyword evidence="2" id="KW-0812">Transmembrane</keyword>
<keyword evidence="3" id="KW-0732">Signal</keyword>
<proteinExistence type="predicted"/>
<evidence type="ECO:0000256" key="2">
    <source>
        <dbReference type="SAM" id="Phobius"/>
    </source>
</evidence>
<evidence type="ECO:0000313" key="5">
    <source>
        <dbReference type="Proteomes" id="UP000799750"/>
    </source>
</evidence>
<dbReference type="EMBL" id="MU004191">
    <property type="protein sequence ID" value="KAF2494006.1"/>
    <property type="molecule type" value="Genomic_DNA"/>
</dbReference>
<dbReference type="PANTHER" id="PTHR35395">
    <property type="entry name" value="DUF6536 DOMAIN-CONTAINING PROTEIN"/>
    <property type="match status" value="1"/>
</dbReference>
<accession>A0A6A6QPF5</accession>
<dbReference type="PANTHER" id="PTHR35395:SF1">
    <property type="entry name" value="DUF6536 DOMAIN-CONTAINING PROTEIN"/>
    <property type="match status" value="1"/>
</dbReference>
<evidence type="ECO:0000256" key="1">
    <source>
        <dbReference type="SAM" id="MobiDB-lite"/>
    </source>
</evidence>
<dbReference type="AlphaFoldDB" id="A0A6A6QPF5"/>
<feature type="signal peptide" evidence="3">
    <location>
        <begin position="1"/>
        <end position="19"/>
    </location>
</feature>
<keyword evidence="2" id="KW-0472">Membrane</keyword>
<feature type="transmembrane region" description="Helical" evidence="2">
    <location>
        <begin position="186"/>
        <end position="213"/>
    </location>
</feature>
<feature type="region of interest" description="Disordered" evidence="1">
    <location>
        <begin position="278"/>
        <end position="297"/>
    </location>
</feature>
<reference evidence="4" key="1">
    <citation type="journal article" date="2020" name="Stud. Mycol.">
        <title>101 Dothideomycetes genomes: a test case for predicting lifestyles and emergence of pathogens.</title>
        <authorList>
            <person name="Haridas S."/>
            <person name="Albert R."/>
            <person name="Binder M."/>
            <person name="Bloem J."/>
            <person name="Labutti K."/>
            <person name="Salamov A."/>
            <person name="Andreopoulos B."/>
            <person name="Baker S."/>
            <person name="Barry K."/>
            <person name="Bills G."/>
            <person name="Bluhm B."/>
            <person name="Cannon C."/>
            <person name="Castanera R."/>
            <person name="Culley D."/>
            <person name="Daum C."/>
            <person name="Ezra D."/>
            <person name="Gonzalez J."/>
            <person name="Henrissat B."/>
            <person name="Kuo A."/>
            <person name="Liang C."/>
            <person name="Lipzen A."/>
            <person name="Lutzoni F."/>
            <person name="Magnuson J."/>
            <person name="Mondo S."/>
            <person name="Nolan M."/>
            <person name="Ohm R."/>
            <person name="Pangilinan J."/>
            <person name="Park H.-J."/>
            <person name="Ramirez L."/>
            <person name="Alfaro M."/>
            <person name="Sun H."/>
            <person name="Tritt A."/>
            <person name="Yoshinaga Y."/>
            <person name="Zwiers L.-H."/>
            <person name="Turgeon B."/>
            <person name="Goodwin S."/>
            <person name="Spatafora J."/>
            <person name="Crous P."/>
            <person name="Grigoriev I."/>
        </authorList>
    </citation>
    <scope>NUCLEOTIDE SEQUENCE</scope>
    <source>
        <strain evidence="4">CBS 269.34</strain>
    </source>
</reference>
<evidence type="ECO:0000313" key="4">
    <source>
        <dbReference type="EMBL" id="KAF2494006.1"/>
    </source>
</evidence>
<organism evidence="4 5">
    <name type="scientific">Lophium mytilinum</name>
    <dbReference type="NCBI Taxonomy" id="390894"/>
    <lineage>
        <taxon>Eukaryota</taxon>
        <taxon>Fungi</taxon>
        <taxon>Dikarya</taxon>
        <taxon>Ascomycota</taxon>
        <taxon>Pezizomycotina</taxon>
        <taxon>Dothideomycetes</taxon>
        <taxon>Pleosporomycetidae</taxon>
        <taxon>Mytilinidiales</taxon>
        <taxon>Mytilinidiaceae</taxon>
        <taxon>Lophium</taxon>
    </lineage>
</organism>